<dbReference type="InterPro" id="IPR004593">
    <property type="entry name" value="SbcD"/>
</dbReference>
<evidence type="ECO:0000313" key="6">
    <source>
        <dbReference type="EMBL" id="VIP01629.1"/>
    </source>
</evidence>
<dbReference type="InterPro" id="IPR004843">
    <property type="entry name" value="Calcineurin-like_PHP"/>
</dbReference>
<dbReference type="SUPFAM" id="SSF56300">
    <property type="entry name" value="Metallo-dependent phosphatases"/>
    <property type="match status" value="1"/>
</dbReference>
<evidence type="ECO:0000256" key="3">
    <source>
        <dbReference type="ARBA" id="ARBA00022839"/>
    </source>
</evidence>
<evidence type="ECO:0000313" key="7">
    <source>
        <dbReference type="Proteomes" id="UP000464378"/>
    </source>
</evidence>
<dbReference type="CDD" id="cd00840">
    <property type="entry name" value="MPP_Mre11_N"/>
    <property type="match status" value="1"/>
</dbReference>
<dbReference type="AlphaFoldDB" id="A0A6C2YK74"/>
<keyword evidence="4" id="KW-0255">Endonuclease</keyword>
<reference evidence="6" key="1">
    <citation type="submission" date="2019-04" db="EMBL/GenBank/DDBJ databases">
        <authorList>
            <consortium name="Science for Life Laboratories"/>
        </authorList>
    </citation>
    <scope>NUCLEOTIDE SEQUENCE</scope>
    <source>
        <strain evidence="6">MBLW1</strain>
    </source>
</reference>
<name>A0A6C2YK74_9BACT</name>
<dbReference type="Proteomes" id="UP000464378">
    <property type="component" value="Chromosome"/>
</dbReference>
<dbReference type="GO" id="GO:0008408">
    <property type="term" value="F:3'-5' exonuclease activity"/>
    <property type="evidence" value="ECO:0007669"/>
    <property type="project" value="InterPro"/>
</dbReference>
<evidence type="ECO:0000259" key="5">
    <source>
        <dbReference type="Pfam" id="PF00149"/>
    </source>
</evidence>
<accession>A0A6C2YK74</accession>
<dbReference type="InParanoid" id="A0A6C2YK74"/>
<protein>
    <recommendedName>
        <fullName evidence="4">Nuclease SbcCD subunit D</fullName>
    </recommendedName>
</protein>
<evidence type="ECO:0000256" key="2">
    <source>
        <dbReference type="ARBA" id="ARBA00022801"/>
    </source>
</evidence>
<dbReference type="InterPro" id="IPR041796">
    <property type="entry name" value="Mre11_N"/>
</dbReference>
<dbReference type="RefSeq" id="WP_162656817.1">
    <property type="nucleotide sequence ID" value="NZ_LR593887.1"/>
</dbReference>
<evidence type="ECO:0000256" key="4">
    <source>
        <dbReference type="RuleBase" id="RU363069"/>
    </source>
</evidence>
<dbReference type="EMBL" id="LR593887">
    <property type="protein sequence ID" value="VTR98975.1"/>
    <property type="molecule type" value="Genomic_DNA"/>
</dbReference>
<dbReference type="GO" id="GO:0004519">
    <property type="term" value="F:endonuclease activity"/>
    <property type="evidence" value="ECO:0007669"/>
    <property type="project" value="UniProtKB-KW"/>
</dbReference>
<proteinExistence type="inferred from homology"/>
<dbReference type="KEGG" id="tim:GMBLW1_23310"/>
<dbReference type="EMBL" id="LR586016">
    <property type="protein sequence ID" value="VIP01629.1"/>
    <property type="molecule type" value="Genomic_DNA"/>
</dbReference>
<keyword evidence="1 4" id="KW-0540">Nuclease</keyword>
<dbReference type="PANTHER" id="PTHR30337">
    <property type="entry name" value="COMPONENT OF ATP-DEPENDENT DSDNA EXONUCLEASE"/>
    <property type="match status" value="1"/>
</dbReference>
<dbReference type="InterPro" id="IPR050535">
    <property type="entry name" value="DNA_Repair-Maintenance_Comp"/>
</dbReference>
<sequence length="404" mass="45288">MRILHTADWHLGDKLHGYSRSEELHAQVERIVQLAINRAADVLLIAGDLFAEFLRPREIDAELQFLSKAFRLYLQTGGVILAVTGNHDRPPYPDIIRTTMGLSSPLSQGDVIQPGRFVLTNRAMLGQVASVHSGRSVQFLLMPYPTPGNYLDAEEQALDREQVNRRLRDTFVQQLTKFTTHAKFRVDLPTVMMSHFAVEGVSPNSLFRLTEQQDVLLPLGNLPSAWAYVALGHIHQAQALPGMAHMHYSGSIARLDFGEMHDEKSVTLVEVGPYGLEGAIERIPLPCNELRSIEFDDPETSTEQLRELVPDWESAIVRVMFQGDPRHDGVRRARAKAAFPRVIFPRRQPIATEQVSGPAIEVHRNSQASDHDGIVRYLDSQVSDAAERAALLQLLPQILRQVSQ</sequence>
<dbReference type="Gene3D" id="3.60.21.10">
    <property type="match status" value="1"/>
</dbReference>
<dbReference type="NCBIfam" id="TIGR00619">
    <property type="entry name" value="sbcd"/>
    <property type="match status" value="1"/>
</dbReference>
<comment type="subunit">
    <text evidence="4">Heterodimer of SbcC and SbcD.</text>
</comment>
<keyword evidence="4" id="KW-0235">DNA replication</keyword>
<comment type="similarity">
    <text evidence="4">Belongs to the SbcD family.</text>
</comment>
<dbReference type="GO" id="GO:0006310">
    <property type="term" value="P:DNA recombination"/>
    <property type="evidence" value="ECO:0007669"/>
    <property type="project" value="UniProtKB-KW"/>
</dbReference>
<keyword evidence="4" id="KW-0233">DNA recombination</keyword>
<evidence type="ECO:0000256" key="1">
    <source>
        <dbReference type="ARBA" id="ARBA00022722"/>
    </source>
</evidence>
<gene>
    <name evidence="4" type="primary">sbcD</name>
    <name evidence="6" type="ORF">GMBLW1_23310</name>
</gene>
<dbReference type="PANTHER" id="PTHR30337:SF0">
    <property type="entry name" value="NUCLEASE SBCCD SUBUNIT D"/>
    <property type="match status" value="1"/>
</dbReference>
<feature type="domain" description="Calcineurin-like phosphoesterase" evidence="5">
    <location>
        <begin position="1"/>
        <end position="236"/>
    </location>
</feature>
<keyword evidence="2 4" id="KW-0378">Hydrolase</keyword>
<organism evidence="6">
    <name type="scientific">Tuwongella immobilis</name>
    <dbReference type="NCBI Taxonomy" id="692036"/>
    <lineage>
        <taxon>Bacteria</taxon>
        <taxon>Pseudomonadati</taxon>
        <taxon>Planctomycetota</taxon>
        <taxon>Planctomycetia</taxon>
        <taxon>Gemmatales</taxon>
        <taxon>Gemmataceae</taxon>
        <taxon>Tuwongella</taxon>
    </lineage>
</organism>
<keyword evidence="3 4" id="KW-0269">Exonuclease</keyword>
<comment type="function">
    <text evidence="4">SbcCD cleaves DNA hairpin structures. These structures can inhibit DNA replication and are intermediates in certain DNA recombination reactions. The complex acts as a 3'-&gt;5' double strand exonuclease that can open hairpins. It also has a 5' single-strand endonuclease activity.</text>
</comment>
<dbReference type="GO" id="GO:0006260">
    <property type="term" value="P:DNA replication"/>
    <property type="evidence" value="ECO:0007669"/>
    <property type="project" value="UniProtKB-KW"/>
</dbReference>
<dbReference type="InterPro" id="IPR029052">
    <property type="entry name" value="Metallo-depent_PP-like"/>
</dbReference>
<dbReference type="FunCoup" id="A0A6C2YK74">
    <property type="interactions" value="41"/>
</dbReference>
<dbReference type="Pfam" id="PF00149">
    <property type="entry name" value="Metallophos"/>
    <property type="match status" value="1"/>
</dbReference>
<keyword evidence="7" id="KW-1185">Reference proteome</keyword>